<keyword evidence="2" id="KW-1185">Reference proteome</keyword>
<dbReference type="EMBL" id="ML987206">
    <property type="protein sequence ID" value="KAF2243043.1"/>
    <property type="molecule type" value="Genomic_DNA"/>
</dbReference>
<dbReference type="RefSeq" id="XP_033678047.1">
    <property type="nucleotide sequence ID" value="XM_033819569.1"/>
</dbReference>
<evidence type="ECO:0000313" key="1">
    <source>
        <dbReference type="EMBL" id="KAF2243043.1"/>
    </source>
</evidence>
<sequence length="188" mass="20943">MILSTHIHPSIEAPQRSLGKIRRHIDKHSKTNSEEILPLLPHDTNTLAALTPEPTALVVQWLYKQQPQDSSLALLPSHQPAKVMCVSATHNETREVLKAISYPASRRRSYADAHPRGIQLHRHLDEIRSPPPAHKIAISATHALPLDPDRTKSPVPNHLLSGKPTAHRISIGETSLLDRTHMRCAAHM</sequence>
<gene>
    <name evidence="1" type="ORF">BU26DRAFT_125442</name>
</gene>
<dbReference type="Proteomes" id="UP000800094">
    <property type="component" value="Unassembled WGS sequence"/>
</dbReference>
<dbReference type="GeneID" id="54572899"/>
<evidence type="ECO:0000313" key="2">
    <source>
        <dbReference type="Proteomes" id="UP000800094"/>
    </source>
</evidence>
<proteinExistence type="predicted"/>
<reference evidence="1" key="1">
    <citation type="journal article" date="2020" name="Stud. Mycol.">
        <title>101 Dothideomycetes genomes: a test case for predicting lifestyles and emergence of pathogens.</title>
        <authorList>
            <person name="Haridas S."/>
            <person name="Albert R."/>
            <person name="Binder M."/>
            <person name="Bloem J."/>
            <person name="Labutti K."/>
            <person name="Salamov A."/>
            <person name="Andreopoulos B."/>
            <person name="Baker S."/>
            <person name="Barry K."/>
            <person name="Bills G."/>
            <person name="Bluhm B."/>
            <person name="Cannon C."/>
            <person name="Castanera R."/>
            <person name="Culley D."/>
            <person name="Daum C."/>
            <person name="Ezra D."/>
            <person name="Gonzalez J."/>
            <person name="Henrissat B."/>
            <person name="Kuo A."/>
            <person name="Liang C."/>
            <person name="Lipzen A."/>
            <person name="Lutzoni F."/>
            <person name="Magnuson J."/>
            <person name="Mondo S."/>
            <person name="Nolan M."/>
            <person name="Ohm R."/>
            <person name="Pangilinan J."/>
            <person name="Park H.-J."/>
            <person name="Ramirez L."/>
            <person name="Alfaro M."/>
            <person name="Sun H."/>
            <person name="Tritt A."/>
            <person name="Yoshinaga Y."/>
            <person name="Zwiers L.-H."/>
            <person name="Turgeon B."/>
            <person name="Goodwin S."/>
            <person name="Spatafora J."/>
            <person name="Crous P."/>
            <person name="Grigoriev I."/>
        </authorList>
    </citation>
    <scope>NUCLEOTIDE SEQUENCE</scope>
    <source>
        <strain evidence="1">CBS 122368</strain>
    </source>
</reference>
<protein>
    <submittedName>
        <fullName evidence="1">Uncharacterized protein</fullName>
    </submittedName>
</protein>
<name>A0A6A6HZI7_9PLEO</name>
<organism evidence="1 2">
    <name type="scientific">Trematosphaeria pertusa</name>
    <dbReference type="NCBI Taxonomy" id="390896"/>
    <lineage>
        <taxon>Eukaryota</taxon>
        <taxon>Fungi</taxon>
        <taxon>Dikarya</taxon>
        <taxon>Ascomycota</taxon>
        <taxon>Pezizomycotina</taxon>
        <taxon>Dothideomycetes</taxon>
        <taxon>Pleosporomycetidae</taxon>
        <taxon>Pleosporales</taxon>
        <taxon>Massarineae</taxon>
        <taxon>Trematosphaeriaceae</taxon>
        <taxon>Trematosphaeria</taxon>
    </lineage>
</organism>
<dbReference type="AlphaFoldDB" id="A0A6A6HZI7"/>
<accession>A0A6A6HZI7</accession>